<comment type="subunit">
    <text evidence="8">Homodimer.</text>
</comment>
<dbReference type="InterPro" id="IPR036291">
    <property type="entry name" value="NAD(P)-bd_dom_sf"/>
</dbReference>
<evidence type="ECO:0000313" key="12">
    <source>
        <dbReference type="EMBL" id="SKA73932.1"/>
    </source>
</evidence>
<dbReference type="NCBIfam" id="NF001310">
    <property type="entry name" value="PRK00258.1-2"/>
    <property type="match status" value="1"/>
</dbReference>
<comment type="catalytic activity">
    <reaction evidence="7 8">
        <text>shikimate + NADP(+) = 3-dehydroshikimate + NADPH + H(+)</text>
        <dbReference type="Rhea" id="RHEA:17737"/>
        <dbReference type="ChEBI" id="CHEBI:15378"/>
        <dbReference type="ChEBI" id="CHEBI:16630"/>
        <dbReference type="ChEBI" id="CHEBI:36208"/>
        <dbReference type="ChEBI" id="CHEBI:57783"/>
        <dbReference type="ChEBI" id="CHEBI:58349"/>
        <dbReference type="EC" id="1.1.1.25"/>
    </reaction>
</comment>
<dbReference type="SUPFAM" id="SSF53223">
    <property type="entry name" value="Aminoacid dehydrogenase-like, N-terminal domain"/>
    <property type="match status" value="1"/>
</dbReference>
<dbReference type="PANTHER" id="PTHR21089:SF1">
    <property type="entry name" value="BIFUNCTIONAL 3-DEHYDROQUINATE DEHYDRATASE_SHIKIMATE DEHYDROGENASE, CHLOROPLASTIC"/>
    <property type="match status" value="1"/>
</dbReference>
<gene>
    <name evidence="8" type="primary">aroE</name>
    <name evidence="12" type="ORF">SAMN02745130_01309</name>
</gene>
<dbReference type="CDD" id="cd01065">
    <property type="entry name" value="NAD_bind_Shikimate_DH"/>
    <property type="match status" value="1"/>
</dbReference>
<feature type="binding site" evidence="8">
    <location>
        <position position="90"/>
    </location>
    <ligand>
        <name>shikimate</name>
        <dbReference type="ChEBI" id="CHEBI:36208"/>
    </ligand>
</feature>
<evidence type="ECO:0000256" key="8">
    <source>
        <dbReference type="HAMAP-Rule" id="MF_00222"/>
    </source>
</evidence>
<evidence type="ECO:0000259" key="9">
    <source>
        <dbReference type="Pfam" id="PF01488"/>
    </source>
</evidence>
<feature type="domain" description="SDH C-terminal" evidence="11">
    <location>
        <begin position="241"/>
        <end position="270"/>
    </location>
</feature>
<comment type="similarity">
    <text evidence="8">Belongs to the shikimate dehydrogenase family.</text>
</comment>
<evidence type="ECO:0000256" key="5">
    <source>
        <dbReference type="ARBA" id="ARBA00023002"/>
    </source>
</evidence>
<dbReference type="InterPro" id="IPR041121">
    <property type="entry name" value="SDH_C"/>
</dbReference>
<protein>
    <recommendedName>
        <fullName evidence="2 8">Shikimate dehydrogenase (NADP(+))</fullName>
        <shortName evidence="8">SDH</shortName>
        <ecNumber evidence="2 8">1.1.1.25</ecNumber>
    </recommendedName>
</protein>
<feature type="binding site" evidence="8">
    <location>
        <position position="241"/>
    </location>
    <ligand>
        <name>NADP(+)</name>
        <dbReference type="ChEBI" id="CHEBI:58349"/>
    </ligand>
</feature>
<dbReference type="InterPro" id="IPR046346">
    <property type="entry name" value="Aminoacid_DH-like_N_sf"/>
</dbReference>
<dbReference type="GO" id="GO:0005829">
    <property type="term" value="C:cytosol"/>
    <property type="evidence" value="ECO:0007669"/>
    <property type="project" value="TreeGrafter"/>
</dbReference>
<dbReference type="STRING" id="92487.SAMN02745130_01309"/>
<dbReference type="Pfam" id="PF18317">
    <property type="entry name" value="SDH_C"/>
    <property type="match status" value="1"/>
</dbReference>
<keyword evidence="4 8" id="KW-0521">NADP</keyword>
<dbReference type="InterPro" id="IPR006151">
    <property type="entry name" value="Shikm_DH/Glu-tRNA_Rdtase"/>
</dbReference>
<accession>A0A1T4W9H4</accession>
<dbReference type="FunFam" id="3.40.50.10860:FF:000006">
    <property type="entry name" value="Shikimate dehydrogenase (NADP(+))"/>
    <property type="match status" value="1"/>
</dbReference>
<reference evidence="12 13" key="1">
    <citation type="submission" date="2017-02" db="EMBL/GenBank/DDBJ databases">
        <authorList>
            <person name="Peterson S.W."/>
        </authorList>
    </citation>
    <scope>NUCLEOTIDE SEQUENCE [LARGE SCALE GENOMIC DNA]</scope>
    <source>
        <strain evidence="12 13">ATCC 49788</strain>
    </source>
</reference>
<comment type="pathway">
    <text evidence="1 8">Metabolic intermediate biosynthesis; chorismate biosynthesis; chorismate from D-erythrose 4-phosphate and phosphoenolpyruvate: step 4/7.</text>
</comment>
<dbReference type="EC" id="1.1.1.25" evidence="2 8"/>
<feature type="active site" description="Proton acceptor" evidence="8">
    <location>
        <position position="69"/>
    </location>
</feature>
<keyword evidence="3 8" id="KW-0028">Amino-acid biosynthesis</keyword>
<dbReference type="Pfam" id="PF01488">
    <property type="entry name" value="Shikimate_DH"/>
    <property type="match status" value="1"/>
</dbReference>
<comment type="function">
    <text evidence="8">Involved in the biosynthesis of the chorismate, which leads to the biosynthesis of aromatic amino acids. Catalyzes the reversible NADPH linked reduction of 3-dehydroshikimate (DHSA) to yield shikimate (SA).</text>
</comment>
<evidence type="ECO:0000256" key="7">
    <source>
        <dbReference type="ARBA" id="ARBA00049442"/>
    </source>
</evidence>
<evidence type="ECO:0000256" key="2">
    <source>
        <dbReference type="ARBA" id="ARBA00012962"/>
    </source>
</evidence>
<keyword evidence="5 8" id="KW-0560">Oxidoreductase</keyword>
<sequence length="272" mass="29328">MSLPLDRYVVLGNPIAHSKSPLIHRLFAEQTQQHLDYQAVLVPIGGFEQTVQALFAEGLRGCNITIPFKQNAWAFAHELSPYAQIAGALNTLMIRPDQSIYGHNTDGLGMMRDLLVNKQVQIQGKKVLVLGAGGAVRGIIQPLLEAEPATVLLANRTAATALELARDFKTLGELQGVGLDAITGCFDVIINGTAASLQGELPSLPACLAEGGVCYDMMYGNEPTPFMRWADEQRAAQVFDGIGMLIEQAAEAFELWRGIRPATQAVFAALKA</sequence>
<feature type="binding site" evidence="8">
    <location>
        <begin position="18"/>
        <end position="20"/>
    </location>
    <ligand>
        <name>shikimate</name>
        <dbReference type="ChEBI" id="CHEBI:36208"/>
    </ligand>
</feature>
<dbReference type="GO" id="GO:0009423">
    <property type="term" value="P:chorismate biosynthetic process"/>
    <property type="evidence" value="ECO:0007669"/>
    <property type="project" value="UniProtKB-UniRule"/>
</dbReference>
<dbReference type="HAMAP" id="MF_00222">
    <property type="entry name" value="Shikimate_DH_AroE"/>
    <property type="match status" value="1"/>
</dbReference>
<evidence type="ECO:0000259" key="10">
    <source>
        <dbReference type="Pfam" id="PF08501"/>
    </source>
</evidence>
<dbReference type="InterPro" id="IPR022893">
    <property type="entry name" value="Shikimate_DH_fam"/>
</dbReference>
<keyword evidence="6 8" id="KW-0057">Aromatic amino acid biosynthesis</keyword>
<feature type="binding site" evidence="8">
    <location>
        <position position="65"/>
    </location>
    <ligand>
        <name>shikimate</name>
        <dbReference type="ChEBI" id="CHEBI:36208"/>
    </ligand>
</feature>
<feature type="domain" description="Quinate/shikimate 5-dehydrogenase/glutamyl-tRNA reductase" evidence="9">
    <location>
        <begin position="117"/>
        <end position="196"/>
    </location>
</feature>
<evidence type="ECO:0000313" key="13">
    <source>
        <dbReference type="Proteomes" id="UP000190460"/>
    </source>
</evidence>
<evidence type="ECO:0000256" key="1">
    <source>
        <dbReference type="ARBA" id="ARBA00004871"/>
    </source>
</evidence>
<dbReference type="GO" id="GO:0008652">
    <property type="term" value="P:amino acid biosynthetic process"/>
    <property type="evidence" value="ECO:0007669"/>
    <property type="project" value="UniProtKB-KW"/>
</dbReference>
<dbReference type="GO" id="GO:0009073">
    <property type="term" value="P:aromatic amino acid family biosynthetic process"/>
    <property type="evidence" value="ECO:0007669"/>
    <property type="project" value="UniProtKB-KW"/>
</dbReference>
<dbReference type="AlphaFoldDB" id="A0A1T4W9H4"/>
<dbReference type="SUPFAM" id="SSF51735">
    <property type="entry name" value="NAD(P)-binding Rossmann-fold domains"/>
    <property type="match status" value="1"/>
</dbReference>
<feature type="binding site" evidence="8">
    <location>
        <position position="248"/>
    </location>
    <ligand>
        <name>shikimate</name>
        <dbReference type="ChEBI" id="CHEBI:36208"/>
    </ligand>
</feature>
<feature type="binding site" evidence="8">
    <location>
        <position position="219"/>
    </location>
    <ligand>
        <name>shikimate</name>
        <dbReference type="ChEBI" id="CHEBI:36208"/>
    </ligand>
</feature>
<dbReference type="Gene3D" id="3.40.50.10860">
    <property type="entry name" value="Leucine Dehydrogenase, chain A, domain 1"/>
    <property type="match status" value="1"/>
</dbReference>
<name>A0A1T4W9H4_9GAMM</name>
<feature type="binding site" evidence="8">
    <location>
        <position position="106"/>
    </location>
    <ligand>
        <name>shikimate</name>
        <dbReference type="ChEBI" id="CHEBI:36208"/>
    </ligand>
</feature>
<dbReference type="GO" id="GO:0050661">
    <property type="term" value="F:NADP binding"/>
    <property type="evidence" value="ECO:0007669"/>
    <property type="project" value="InterPro"/>
</dbReference>
<dbReference type="GO" id="GO:0004764">
    <property type="term" value="F:shikimate 3-dehydrogenase (NADP+) activity"/>
    <property type="evidence" value="ECO:0007669"/>
    <property type="project" value="UniProtKB-UniRule"/>
</dbReference>
<evidence type="ECO:0000256" key="3">
    <source>
        <dbReference type="ARBA" id="ARBA00022605"/>
    </source>
</evidence>
<feature type="domain" description="Shikimate dehydrogenase substrate binding N-terminal" evidence="10">
    <location>
        <begin position="10"/>
        <end position="92"/>
    </location>
</feature>
<dbReference type="EMBL" id="FUYB01000004">
    <property type="protein sequence ID" value="SKA73932.1"/>
    <property type="molecule type" value="Genomic_DNA"/>
</dbReference>
<dbReference type="OrthoDB" id="9776868at2"/>
<evidence type="ECO:0000256" key="4">
    <source>
        <dbReference type="ARBA" id="ARBA00022857"/>
    </source>
</evidence>
<dbReference type="UniPathway" id="UPA00053">
    <property type="reaction ID" value="UER00087"/>
</dbReference>
<dbReference type="InterPro" id="IPR011342">
    <property type="entry name" value="Shikimate_DH"/>
</dbReference>
<feature type="binding site" evidence="8">
    <location>
        <begin position="131"/>
        <end position="135"/>
    </location>
    <ligand>
        <name>NADP(+)</name>
        <dbReference type="ChEBI" id="CHEBI:58349"/>
    </ligand>
</feature>
<dbReference type="Gene3D" id="3.40.50.720">
    <property type="entry name" value="NAD(P)-binding Rossmann-like Domain"/>
    <property type="match status" value="1"/>
</dbReference>
<dbReference type="Pfam" id="PF08501">
    <property type="entry name" value="Shikimate_dh_N"/>
    <property type="match status" value="1"/>
</dbReference>
<dbReference type="GO" id="GO:0019632">
    <property type="term" value="P:shikimate metabolic process"/>
    <property type="evidence" value="ECO:0007669"/>
    <property type="project" value="InterPro"/>
</dbReference>
<evidence type="ECO:0000256" key="6">
    <source>
        <dbReference type="ARBA" id="ARBA00023141"/>
    </source>
</evidence>
<keyword evidence="13" id="KW-1185">Reference proteome</keyword>
<dbReference type="Proteomes" id="UP000190460">
    <property type="component" value="Unassembled WGS sequence"/>
</dbReference>
<evidence type="ECO:0000259" key="11">
    <source>
        <dbReference type="Pfam" id="PF18317"/>
    </source>
</evidence>
<dbReference type="PANTHER" id="PTHR21089">
    <property type="entry name" value="SHIKIMATE DEHYDROGENASE"/>
    <property type="match status" value="1"/>
</dbReference>
<organism evidence="12 13">
    <name type="scientific">Thiothrix eikelboomii</name>
    <dbReference type="NCBI Taxonomy" id="92487"/>
    <lineage>
        <taxon>Bacteria</taxon>
        <taxon>Pseudomonadati</taxon>
        <taxon>Pseudomonadota</taxon>
        <taxon>Gammaproteobacteria</taxon>
        <taxon>Thiotrichales</taxon>
        <taxon>Thiotrichaceae</taxon>
        <taxon>Thiothrix</taxon>
    </lineage>
</organism>
<dbReference type="NCBIfam" id="TIGR00507">
    <property type="entry name" value="aroE"/>
    <property type="match status" value="1"/>
</dbReference>
<dbReference type="InterPro" id="IPR013708">
    <property type="entry name" value="Shikimate_DH-bd_N"/>
</dbReference>
<proteinExistence type="inferred from homology"/>
<dbReference type="RefSeq" id="WP_078921778.1">
    <property type="nucleotide sequence ID" value="NZ_FUYB01000004.1"/>
</dbReference>
<feature type="binding site" evidence="8">
    <location>
        <position position="217"/>
    </location>
    <ligand>
        <name>NADP(+)</name>
        <dbReference type="ChEBI" id="CHEBI:58349"/>
    </ligand>
</feature>
<comment type="caution">
    <text evidence="8">Lacks conserved residue(s) required for the propagation of feature annotation.</text>
</comment>